<feature type="compositionally biased region" description="Polar residues" evidence="1">
    <location>
        <begin position="1051"/>
        <end position="1061"/>
    </location>
</feature>
<evidence type="ECO:0000256" key="1">
    <source>
        <dbReference type="SAM" id="MobiDB-lite"/>
    </source>
</evidence>
<dbReference type="SUPFAM" id="SSF49899">
    <property type="entry name" value="Concanavalin A-like lectins/glucanases"/>
    <property type="match status" value="1"/>
</dbReference>
<dbReference type="InterPro" id="IPR046852">
    <property type="entry name" value="Neurobeachin_a-sol"/>
</dbReference>
<feature type="compositionally biased region" description="Acidic residues" evidence="1">
    <location>
        <begin position="1417"/>
        <end position="1446"/>
    </location>
</feature>
<dbReference type="PANTHER" id="PTHR13743:SF162">
    <property type="entry name" value="NEUROBEACHIN"/>
    <property type="match status" value="1"/>
</dbReference>
<dbReference type="Pfam" id="PF15787">
    <property type="entry name" value="DUF4704"/>
    <property type="match status" value="1"/>
</dbReference>
<keyword evidence="6" id="KW-1185">Reference proteome</keyword>
<dbReference type="GO" id="GO:0008104">
    <property type="term" value="P:intracellular protein localization"/>
    <property type="evidence" value="ECO:0007669"/>
    <property type="project" value="TreeGrafter"/>
</dbReference>
<feature type="region of interest" description="Disordered" evidence="1">
    <location>
        <begin position="1013"/>
        <end position="1068"/>
    </location>
</feature>
<dbReference type="GO" id="GO:0019901">
    <property type="term" value="F:protein kinase binding"/>
    <property type="evidence" value="ECO:0007669"/>
    <property type="project" value="TreeGrafter"/>
</dbReference>
<dbReference type="Proteomes" id="UP000507470">
    <property type="component" value="Unassembled WGS sequence"/>
</dbReference>
<dbReference type="Pfam" id="PF06469">
    <property type="entry name" value="DUF1088"/>
    <property type="match status" value="1"/>
</dbReference>
<evidence type="ECO:0000313" key="5">
    <source>
        <dbReference type="EMBL" id="CAC5374335.1"/>
    </source>
</evidence>
<dbReference type="FunFam" id="2.60.120.200:FF:000010">
    <property type="entry name" value="neurobeachin isoform X2"/>
    <property type="match status" value="1"/>
</dbReference>
<dbReference type="InterPro" id="IPR050865">
    <property type="entry name" value="BEACH_Domain"/>
</dbReference>
<dbReference type="PANTHER" id="PTHR13743">
    <property type="entry name" value="BEIGE/BEACH-RELATED"/>
    <property type="match status" value="1"/>
</dbReference>
<feature type="compositionally biased region" description="Low complexity" evidence="1">
    <location>
        <begin position="1323"/>
        <end position="1332"/>
    </location>
</feature>
<feature type="compositionally biased region" description="Acidic residues" evidence="1">
    <location>
        <begin position="1558"/>
        <end position="1568"/>
    </location>
</feature>
<feature type="region of interest" description="Disordered" evidence="1">
    <location>
        <begin position="1170"/>
        <end position="1194"/>
    </location>
</feature>
<reference evidence="5 6" key="1">
    <citation type="submission" date="2020-06" db="EMBL/GenBank/DDBJ databases">
        <authorList>
            <person name="Li R."/>
            <person name="Bekaert M."/>
        </authorList>
    </citation>
    <scope>NUCLEOTIDE SEQUENCE [LARGE SCALE GENOMIC DNA]</scope>
    <source>
        <strain evidence="6">wild</strain>
    </source>
</reference>
<dbReference type="InterPro" id="IPR016024">
    <property type="entry name" value="ARM-type_fold"/>
</dbReference>
<gene>
    <name evidence="5" type="ORF">MCOR_11760</name>
</gene>
<protein>
    <submittedName>
        <fullName evidence="5">NBEA</fullName>
    </submittedName>
</protein>
<feature type="domain" description="DUF1088" evidence="2">
    <location>
        <begin position="1699"/>
        <end position="1860"/>
    </location>
</feature>
<dbReference type="EMBL" id="CACVKT020002007">
    <property type="protein sequence ID" value="CAC5374335.1"/>
    <property type="molecule type" value="Genomic_DNA"/>
</dbReference>
<dbReference type="InterPro" id="IPR010508">
    <property type="entry name" value="NBEA-like_DUF1088"/>
</dbReference>
<feature type="compositionally biased region" description="Polar residues" evidence="1">
    <location>
        <begin position="1546"/>
        <end position="1557"/>
    </location>
</feature>
<evidence type="ECO:0000313" key="6">
    <source>
        <dbReference type="Proteomes" id="UP000507470"/>
    </source>
</evidence>
<feature type="compositionally biased region" description="Basic and acidic residues" evidence="1">
    <location>
        <begin position="1457"/>
        <end position="1480"/>
    </location>
</feature>
<dbReference type="Gene3D" id="2.30.29.30">
    <property type="entry name" value="Pleckstrin-homology domain (PH domain)/Phosphotyrosine-binding domain (PTB)"/>
    <property type="match status" value="1"/>
</dbReference>
<dbReference type="OrthoDB" id="26681at2759"/>
<proteinExistence type="predicted"/>
<sequence>MAENEKDGENVPKVTTPEDILKTSGNDELKFGLLIGLIKVGQVSNKDVVDTVLYLLVGGEFDIENNFIIQEEQNIMHMLRLLTHCPLTLQAEIWSVFTAMLKKSRRNLQACTEVGLIEHVLNLINDADDVIADLLVDMLGVLASYSITVREMKILMGLLKIKDSKWQLHSVKLLSVLNMMPQREGPDEFFSFPGKKGSHIALPPIKTWPYQNGWTFSCWMRLDPVTGVTVEREQPYLYCFKTNKGVGYSAHFVGNSLVITAMKIKGKGFQHCVKYEFLPRKWHMVTVVHVYNRWTKSELRVYVDGNLESHSEMSWLVNTSDPFDKCFLGSSAEGETDHMFCGQMSTVYLFSEALSPQQIHGIYQLGPSYKSQFRFENESGLTNEEINRRLLYEGKMTSTIVFMYNPMACDAQLCLESSPKGNPTHFVHVQHALMSQDVKAVITHSIHSTLHSLGGVQVLFPLFGQLDEVVYRGPDKPTDVDYSICESLMSILCILLKSSITIQQQMIQNKGFLVIGYFLEKANREHVNPKVLGHFLDLTQFLVNLPTGGMLLKQLFDHILFNPALWIHCSVEVQTKLYCYLATDFISNGHIYNNIRRVSAVLQTMHTLKFYYWVVNPKDRSGITPRGVDGPRPTYDEIVKLRSFMLLYVKQLLLKGQGVQEDELQSILNYLTTLHEDDNLMDVLQLTTALMAEHPMSMVPAFDKKAGIKTCFKLLASPSERLRVQALKLMGFFLMRATHKRKQECMGPYNQFSLLGERLMLNEQRITLPTYNALFELLTERITLEMTTERQIDPESHFKIENSSILKVVATMIRQCKMTPEIMEVRRLFLSDLTILCNNNRENRRTLLQMSVWQDWLFSLAYIYPQNEEEAKITDMVMSLFRMLLHHAIKYEYGGWRVWIDTLAILHSKVAYVDFKIHMSRMYKEYDKQRTDDLDPAERRHYPVSTISGVSDAEIAKPLPKSTVTLKELAESGGPSGDSNNSQGEKIDELNTQQQVEQFLNEVIDDVVDIVDGKKSNDSQEPTSESTNQKPSQQIEEEQTADTEEHPRRQASVQRTDSTRIFSPGPRAPPFRIPEFRWSGLHQKLLSDLLFSIETDLQVWKSHSTKTVIDFVNAGENHVYVVNVTHMISQLADNLITSCGGLLPLLAASTSPNVICTSTVRNCLECRHRQAPKTPTSASTPSERSRSGSMRGQSQVVNGVDPIQALIMASHPTEKNIVENLNENVSPIKDYDKLLQDMDINRLRAVVYRDVEETKQAQFLALAIVYFTSVLMVSKYRDILEPPSPAATPTSSTHRQSFTSHSVLIEIEKLASAERKATGLLQNLRPLLNPPNGDSPKTGLLGKTDNKTPTDLDLQTKESSSTLSSISVKSDLEVMEDGSVLASMAAGDLVVENEEKTDSNMEHDNMTENLDKRAEGDENGDDEEEEEEGDEEEEETEESEQEEEVKDDQTGQTTPEKATELVGKSEEPHEKTKIKADIHINDTTAVVKPSENDETESQSADQSHESIEPSDEPVTEKEEDRGAAEGGQTEEDKTDVKENGVEDQDTSVNDTSATSTEQEQELEWDGSGEPEVQPISAISAGTHGVRHNRPSLKLQLSRSKIPGTVENLPMPGDTGSLTERLEKALGSVAPLLREIFVDFAPFLSKTLIGSHGQELLIGGLVTLKQSTSVVELVMLLCSQEWQNSLQKHAGLAFIELVNEGRLLAHATRDHIVRVANEAEFILNRMRAEDVQKHAEFESLCAQTMLDRKEEEKLCDHLIKSAKRRDHQIAVKLKDKILYILTNKHGAWGDPCEKPVEFWKLDVWEDDSRRRRRMIRNPHGSTHPEATLKAAIEHGAEEDAINQAREAFHAHLAAQKKVQQQPDYTDEELMMEERDLDQEFNGPVALSTPCKLIAPGVAIAGTMAITKSELYFEIDEENEENKKHDPKVPIDNVAQNLPYIILSWFTPRGVLVLCFRNKMARTEVRLCKMARTEVRLGEMARTEVRLGEMARTEVRLGEMARTEVRLCEMARTEVLIKVEEFDHCWHSIQMMNDPLRSLKKKGY</sequence>
<dbReference type="SUPFAM" id="SSF48371">
    <property type="entry name" value="ARM repeat"/>
    <property type="match status" value="1"/>
</dbReference>
<feature type="region of interest" description="Disordered" evidence="1">
    <location>
        <begin position="1393"/>
        <end position="1574"/>
    </location>
</feature>
<dbReference type="Gene3D" id="2.60.120.200">
    <property type="match status" value="1"/>
</dbReference>
<dbReference type="InterPro" id="IPR013320">
    <property type="entry name" value="ConA-like_dom_sf"/>
</dbReference>
<feature type="domain" description="Neurobeachin alpha-solenoid region" evidence="4">
    <location>
        <begin position="43"/>
        <end position="180"/>
    </location>
</feature>
<feature type="domain" description="DUF4704" evidence="3">
    <location>
        <begin position="425"/>
        <end position="908"/>
    </location>
</feature>
<evidence type="ECO:0000259" key="3">
    <source>
        <dbReference type="Pfam" id="PF15787"/>
    </source>
</evidence>
<feature type="region of interest" description="Disordered" evidence="1">
    <location>
        <begin position="1323"/>
        <end position="1366"/>
    </location>
</feature>
<feature type="compositionally biased region" description="Basic and acidic residues" evidence="1">
    <location>
        <begin position="1530"/>
        <end position="1540"/>
    </location>
</feature>
<dbReference type="GO" id="GO:0016020">
    <property type="term" value="C:membrane"/>
    <property type="evidence" value="ECO:0007669"/>
    <property type="project" value="TreeGrafter"/>
</dbReference>
<dbReference type="Pfam" id="PF20425">
    <property type="entry name" value="Neurobeachin"/>
    <property type="match status" value="1"/>
</dbReference>
<feature type="compositionally biased region" description="Basic and acidic residues" evidence="1">
    <location>
        <begin position="1393"/>
        <end position="1416"/>
    </location>
</feature>
<organism evidence="5 6">
    <name type="scientific">Mytilus coruscus</name>
    <name type="common">Sea mussel</name>
    <dbReference type="NCBI Taxonomy" id="42192"/>
    <lineage>
        <taxon>Eukaryota</taxon>
        <taxon>Metazoa</taxon>
        <taxon>Spiralia</taxon>
        <taxon>Lophotrochozoa</taxon>
        <taxon>Mollusca</taxon>
        <taxon>Bivalvia</taxon>
        <taxon>Autobranchia</taxon>
        <taxon>Pteriomorphia</taxon>
        <taxon>Mytilida</taxon>
        <taxon>Mytiloidea</taxon>
        <taxon>Mytilidae</taxon>
        <taxon>Mytilinae</taxon>
        <taxon>Mytilus</taxon>
    </lineage>
</organism>
<dbReference type="GO" id="GO:0005829">
    <property type="term" value="C:cytosol"/>
    <property type="evidence" value="ECO:0007669"/>
    <property type="project" value="TreeGrafter"/>
</dbReference>
<accession>A0A6J8AUW3</accession>
<feature type="compositionally biased region" description="Polar residues" evidence="1">
    <location>
        <begin position="1019"/>
        <end position="1034"/>
    </location>
</feature>
<name>A0A6J8AUW3_MYTCO</name>
<dbReference type="InterPro" id="IPR031570">
    <property type="entry name" value="NBEA/BDCP_DUF4704"/>
</dbReference>
<evidence type="ECO:0000259" key="2">
    <source>
        <dbReference type="Pfam" id="PF06469"/>
    </source>
</evidence>
<feature type="compositionally biased region" description="Basic and acidic residues" evidence="1">
    <location>
        <begin position="1514"/>
        <end position="1523"/>
    </location>
</feature>
<evidence type="ECO:0000259" key="4">
    <source>
        <dbReference type="Pfam" id="PF20425"/>
    </source>
</evidence>
<dbReference type="InterPro" id="IPR011993">
    <property type="entry name" value="PH-like_dom_sf"/>
</dbReference>
<dbReference type="Pfam" id="PF13385">
    <property type="entry name" value="Laminin_G_3"/>
    <property type="match status" value="1"/>
</dbReference>
<feature type="compositionally biased region" description="Basic and acidic residues" evidence="1">
    <location>
        <begin position="1344"/>
        <end position="1356"/>
    </location>
</feature>